<proteinExistence type="predicted"/>
<dbReference type="Proteomes" id="UP000025061">
    <property type="component" value="Unassembled WGS sequence"/>
</dbReference>
<dbReference type="EMBL" id="ARYI01000002">
    <property type="protein sequence ID" value="KCZ95948.1"/>
    <property type="molecule type" value="Genomic_DNA"/>
</dbReference>
<dbReference type="PATRIC" id="fig|1280951.3.peg.860"/>
<keyword evidence="4" id="KW-1185">Reference proteome</keyword>
<evidence type="ECO:0000256" key="1">
    <source>
        <dbReference type="SAM" id="SignalP"/>
    </source>
</evidence>
<evidence type="ECO:0000259" key="2">
    <source>
        <dbReference type="Pfam" id="PF00903"/>
    </source>
</evidence>
<comment type="caution">
    <text evidence="3">The sequence shown here is derived from an EMBL/GenBank/DDBJ whole genome shotgun (WGS) entry which is preliminary data.</text>
</comment>
<gene>
    <name evidence="3" type="ORF">HHI_04217</name>
</gene>
<organism evidence="3 4">
    <name type="scientific">Hyphomonas hirschiana VP5</name>
    <dbReference type="NCBI Taxonomy" id="1280951"/>
    <lineage>
        <taxon>Bacteria</taxon>
        <taxon>Pseudomonadati</taxon>
        <taxon>Pseudomonadota</taxon>
        <taxon>Alphaproteobacteria</taxon>
        <taxon>Hyphomonadales</taxon>
        <taxon>Hyphomonadaceae</taxon>
        <taxon>Hyphomonas</taxon>
    </lineage>
</organism>
<dbReference type="RefSeq" id="WP_011646117.1">
    <property type="nucleotide sequence ID" value="NZ_ARYI01000002.1"/>
</dbReference>
<dbReference type="SUPFAM" id="SSF54593">
    <property type="entry name" value="Glyoxalase/Bleomycin resistance protein/Dihydroxybiphenyl dioxygenase"/>
    <property type="match status" value="1"/>
</dbReference>
<protein>
    <recommendedName>
        <fullName evidence="2">Glyoxalase/fosfomycin resistance/dioxygenase domain-containing protein</fullName>
    </recommendedName>
</protein>
<feature type="domain" description="Glyoxalase/fosfomycin resistance/dioxygenase" evidence="2">
    <location>
        <begin position="48"/>
        <end position="192"/>
    </location>
</feature>
<feature type="signal peptide" evidence="1">
    <location>
        <begin position="1"/>
        <end position="21"/>
    </location>
</feature>
<name>A0A059FZ21_9PROT</name>
<sequence>MKTVSLGVSLVALICAGCATPAAPSAPQAPALLGAENPYPLHPINLRRTTLIVRDLEKSLLLYRDALGFDVVYDQELTSPGLDTRYGADGKNRSRLVLTQTNSGVMGMLGLWQFLDPTEKDTAPPDEADFTPGEIVLLFNTTDLESRFVAAASVPGVQVIGAPAERRYPSPAGDIIVMVSMLVDPDGHTIELNQIISDPRASE</sequence>
<evidence type="ECO:0000313" key="4">
    <source>
        <dbReference type="Proteomes" id="UP000025061"/>
    </source>
</evidence>
<dbReference type="InterPro" id="IPR004360">
    <property type="entry name" value="Glyas_Fos-R_dOase_dom"/>
</dbReference>
<dbReference type="InterPro" id="IPR029068">
    <property type="entry name" value="Glyas_Bleomycin-R_OHBP_Dase"/>
</dbReference>
<keyword evidence="1" id="KW-0732">Signal</keyword>
<evidence type="ECO:0000313" key="3">
    <source>
        <dbReference type="EMBL" id="KCZ95948.1"/>
    </source>
</evidence>
<dbReference type="AlphaFoldDB" id="A0A059FZ21"/>
<reference evidence="3 4" key="1">
    <citation type="submission" date="2013-04" db="EMBL/GenBank/DDBJ databases">
        <title>Hyphomonas hirschiana VP5 Genome Sequencing.</title>
        <authorList>
            <person name="Lai Q."/>
            <person name="Shao Z."/>
        </authorList>
    </citation>
    <scope>NUCLEOTIDE SEQUENCE [LARGE SCALE GENOMIC DNA]</scope>
    <source>
        <strain evidence="3 4">VP5</strain>
    </source>
</reference>
<dbReference type="Pfam" id="PF00903">
    <property type="entry name" value="Glyoxalase"/>
    <property type="match status" value="1"/>
</dbReference>
<feature type="chain" id="PRO_5001577809" description="Glyoxalase/fosfomycin resistance/dioxygenase domain-containing protein" evidence="1">
    <location>
        <begin position="22"/>
        <end position="203"/>
    </location>
</feature>
<accession>A0A059FZ21</accession>
<dbReference type="OrthoDB" id="108351at2"/>
<dbReference type="Gene3D" id="3.10.180.10">
    <property type="entry name" value="2,3-Dihydroxybiphenyl 1,2-Dioxygenase, domain 1"/>
    <property type="match status" value="1"/>
</dbReference>